<evidence type="ECO:0000256" key="1">
    <source>
        <dbReference type="SAM" id="MobiDB-lite"/>
    </source>
</evidence>
<dbReference type="AlphaFoldDB" id="A0AAV5KZ88"/>
<evidence type="ECO:0000313" key="2">
    <source>
        <dbReference type="EMBL" id="GKV30170.1"/>
    </source>
</evidence>
<feature type="region of interest" description="Disordered" evidence="1">
    <location>
        <begin position="77"/>
        <end position="100"/>
    </location>
</feature>
<dbReference type="EMBL" id="BPVZ01000085">
    <property type="protein sequence ID" value="GKV30170.1"/>
    <property type="molecule type" value="Genomic_DNA"/>
</dbReference>
<dbReference type="Gene3D" id="3.40.50.300">
    <property type="entry name" value="P-loop containing nucleotide triphosphate hydrolases"/>
    <property type="match status" value="1"/>
</dbReference>
<sequence length="100" mass="10906">MPDAFCVIVVRKNTASESIKQKLVFAGSEEGRSGRAGRSGEAITFYSEVDIPYSRNVANVMAGSGCEVPSWIMALPKLKGKKHQPQRDSISTKPNDADEY</sequence>
<comment type="caution">
    <text evidence="2">The sequence shown here is derived from an EMBL/GenBank/DDBJ whole genome shotgun (WGS) entry which is preliminary data.</text>
</comment>
<evidence type="ECO:0000313" key="3">
    <source>
        <dbReference type="Proteomes" id="UP001054252"/>
    </source>
</evidence>
<dbReference type="Proteomes" id="UP001054252">
    <property type="component" value="Unassembled WGS sequence"/>
</dbReference>
<organism evidence="2 3">
    <name type="scientific">Rubroshorea leprosula</name>
    <dbReference type="NCBI Taxonomy" id="152421"/>
    <lineage>
        <taxon>Eukaryota</taxon>
        <taxon>Viridiplantae</taxon>
        <taxon>Streptophyta</taxon>
        <taxon>Embryophyta</taxon>
        <taxon>Tracheophyta</taxon>
        <taxon>Spermatophyta</taxon>
        <taxon>Magnoliopsida</taxon>
        <taxon>eudicotyledons</taxon>
        <taxon>Gunneridae</taxon>
        <taxon>Pentapetalae</taxon>
        <taxon>rosids</taxon>
        <taxon>malvids</taxon>
        <taxon>Malvales</taxon>
        <taxon>Dipterocarpaceae</taxon>
        <taxon>Rubroshorea</taxon>
    </lineage>
</organism>
<protein>
    <submittedName>
        <fullName evidence="2">Uncharacterized protein</fullName>
    </submittedName>
</protein>
<proteinExistence type="predicted"/>
<dbReference type="SUPFAM" id="SSF52540">
    <property type="entry name" value="P-loop containing nucleoside triphosphate hydrolases"/>
    <property type="match status" value="1"/>
</dbReference>
<dbReference type="InterPro" id="IPR027417">
    <property type="entry name" value="P-loop_NTPase"/>
</dbReference>
<name>A0AAV5KZ88_9ROSI</name>
<reference evidence="2 3" key="1">
    <citation type="journal article" date="2021" name="Commun. Biol.">
        <title>The genome of Shorea leprosula (Dipterocarpaceae) highlights the ecological relevance of drought in aseasonal tropical rainforests.</title>
        <authorList>
            <person name="Ng K.K.S."/>
            <person name="Kobayashi M.J."/>
            <person name="Fawcett J.A."/>
            <person name="Hatakeyama M."/>
            <person name="Paape T."/>
            <person name="Ng C.H."/>
            <person name="Ang C.C."/>
            <person name="Tnah L.H."/>
            <person name="Lee C.T."/>
            <person name="Nishiyama T."/>
            <person name="Sese J."/>
            <person name="O'Brien M.J."/>
            <person name="Copetti D."/>
            <person name="Mohd Noor M.I."/>
            <person name="Ong R.C."/>
            <person name="Putra M."/>
            <person name="Sireger I.Z."/>
            <person name="Indrioko S."/>
            <person name="Kosugi Y."/>
            <person name="Izuno A."/>
            <person name="Isagi Y."/>
            <person name="Lee S.L."/>
            <person name="Shimizu K.K."/>
        </authorList>
    </citation>
    <scope>NUCLEOTIDE SEQUENCE [LARGE SCALE GENOMIC DNA]</scope>
    <source>
        <strain evidence="2">214</strain>
    </source>
</reference>
<keyword evidence="3" id="KW-1185">Reference proteome</keyword>
<accession>A0AAV5KZ88</accession>
<gene>
    <name evidence="2" type="ORF">SLEP1_g39016</name>
</gene>